<comment type="caution">
    <text evidence="3">The sequence shown here is derived from an EMBL/GenBank/DDBJ whole genome shotgun (WGS) entry which is preliminary data.</text>
</comment>
<reference evidence="3" key="1">
    <citation type="journal article" date="2020" name="mSystems">
        <title>Genome- and Community-Level Interaction Insights into Carbon Utilization and Element Cycling Functions of Hydrothermarchaeota in Hydrothermal Sediment.</title>
        <authorList>
            <person name="Zhou Z."/>
            <person name="Liu Y."/>
            <person name="Xu W."/>
            <person name="Pan J."/>
            <person name="Luo Z.H."/>
            <person name="Li M."/>
        </authorList>
    </citation>
    <scope>NUCLEOTIDE SEQUENCE [LARGE SCALE GENOMIC DNA]</scope>
    <source>
        <strain evidence="3">SpSt-479</strain>
    </source>
</reference>
<accession>A0A7V3E6L6</accession>
<keyword evidence="3" id="KW-0547">Nucleotide-binding</keyword>
<evidence type="ECO:0000259" key="2">
    <source>
        <dbReference type="Pfam" id="PF13581"/>
    </source>
</evidence>
<dbReference type="Gene3D" id="3.30.565.10">
    <property type="entry name" value="Histidine kinase-like ATPase, C-terminal domain"/>
    <property type="match status" value="1"/>
</dbReference>
<dbReference type="AlphaFoldDB" id="A0A7V3E6L6"/>
<dbReference type="PANTHER" id="PTHR35526:SF3">
    <property type="entry name" value="ANTI-SIGMA-F FACTOR RSBW"/>
    <property type="match status" value="1"/>
</dbReference>
<sequence>MNGNINLGLKLPNIPDIEMIANDSISIIGKYLGISDDKIGEARIIVTEAIINAFEHSGDKNPYVNVEFILDTEKIIILVTDFGTGFEPDKIQEPDINNKIKSSYKRGWGLKLMKSLSDDFSIESGKTGTKITITKNLK</sequence>
<evidence type="ECO:0000256" key="1">
    <source>
        <dbReference type="ARBA" id="ARBA00022527"/>
    </source>
</evidence>
<dbReference type="GO" id="GO:0005524">
    <property type="term" value="F:ATP binding"/>
    <property type="evidence" value="ECO:0007669"/>
    <property type="project" value="UniProtKB-KW"/>
</dbReference>
<dbReference type="EMBL" id="DSUJ01000008">
    <property type="protein sequence ID" value="HFI90363.1"/>
    <property type="molecule type" value="Genomic_DNA"/>
</dbReference>
<dbReference type="InterPro" id="IPR036890">
    <property type="entry name" value="HATPase_C_sf"/>
</dbReference>
<dbReference type="Pfam" id="PF13581">
    <property type="entry name" value="HATPase_c_2"/>
    <property type="match status" value="1"/>
</dbReference>
<dbReference type="SUPFAM" id="SSF55874">
    <property type="entry name" value="ATPase domain of HSP90 chaperone/DNA topoisomerase II/histidine kinase"/>
    <property type="match status" value="1"/>
</dbReference>
<keyword evidence="1" id="KW-0723">Serine/threonine-protein kinase</keyword>
<evidence type="ECO:0000313" key="3">
    <source>
        <dbReference type="EMBL" id="HFI90363.1"/>
    </source>
</evidence>
<feature type="domain" description="Histidine kinase/HSP90-like ATPase" evidence="2">
    <location>
        <begin position="32"/>
        <end position="135"/>
    </location>
</feature>
<dbReference type="GO" id="GO:0004674">
    <property type="term" value="F:protein serine/threonine kinase activity"/>
    <property type="evidence" value="ECO:0007669"/>
    <property type="project" value="UniProtKB-KW"/>
</dbReference>
<name>A0A7V3E6L6_9BACT</name>
<dbReference type="RefSeq" id="WP_304143808.1">
    <property type="nucleotide sequence ID" value="NZ_JAOAIE010000032.1"/>
</dbReference>
<dbReference type="InterPro" id="IPR050267">
    <property type="entry name" value="Anti-sigma-factor_SerPK"/>
</dbReference>
<protein>
    <submittedName>
        <fullName evidence="3">ATP-binding protein</fullName>
    </submittedName>
</protein>
<dbReference type="PANTHER" id="PTHR35526">
    <property type="entry name" value="ANTI-SIGMA-F FACTOR RSBW-RELATED"/>
    <property type="match status" value="1"/>
</dbReference>
<organism evidence="3">
    <name type="scientific">Ignavibacterium album</name>
    <dbReference type="NCBI Taxonomy" id="591197"/>
    <lineage>
        <taxon>Bacteria</taxon>
        <taxon>Pseudomonadati</taxon>
        <taxon>Ignavibacteriota</taxon>
        <taxon>Ignavibacteria</taxon>
        <taxon>Ignavibacteriales</taxon>
        <taxon>Ignavibacteriaceae</taxon>
        <taxon>Ignavibacterium</taxon>
    </lineage>
</organism>
<keyword evidence="1" id="KW-0418">Kinase</keyword>
<gene>
    <name evidence="3" type="ORF">ENS31_02405</name>
</gene>
<keyword evidence="3" id="KW-0067">ATP-binding</keyword>
<proteinExistence type="predicted"/>
<dbReference type="CDD" id="cd16936">
    <property type="entry name" value="HATPase_RsbW-like"/>
    <property type="match status" value="1"/>
</dbReference>
<keyword evidence="1" id="KW-0808">Transferase</keyword>
<dbReference type="InterPro" id="IPR003594">
    <property type="entry name" value="HATPase_dom"/>
</dbReference>